<gene>
    <name evidence="5" type="ORF">OMO38_00490</name>
</gene>
<dbReference type="InterPro" id="IPR020449">
    <property type="entry name" value="Tscrpt_reg_AraC-type_HTH"/>
</dbReference>
<accession>A0ABT3HT73</accession>
<dbReference type="Gene3D" id="1.10.10.60">
    <property type="entry name" value="Homeodomain-like"/>
    <property type="match status" value="1"/>
</dbReference>
<dbReference type="PANTHER" id="PTHR43280">
    <property type="entry name" value="ARAC-FAMILY TRANSCRIPTIONAL REGULATOR"/>
    <property type="match status" value="1"/>
</dbReference>
<evidence type="ECO:0000313" key="5">
    <source>
        <dbReference type="EMBL" id="MCW3166991.1"/>
    </source>
</evidence>
<dbReference type="Pfam" id="PF12833">
    <property type="entry name" value="HTH_18"/>
    <property type="match status" value="1"/>
</dbReference>
<dbReference type="RefSeq" id="WP_264748288.1">
    <property type="nucleotide sequence ID" value="NZ_JAPDHW010000001.1"/>
</dbReference>
<evidence type="ECO:0000256" key="2">
    <source>
        <dbReference type="ARBA" id="ARBA00023125"/>
    </source>
</evidence>
<keyword evidence="6" id="KW-1185">Reference proteome</keyword>
<protein>
    <submittedName>
        <fullName evidence="5">AraC family transcriptional regulator</fullName>
    </submittedName>
</protein>
<name>A0ABT3HT73_9FLAO</name>
<proteinExistence type="predicted"/>
<feature type="domain" description="HTH araC/xylS-type" evidence="4">
    <location>
        <begin position="187"/>
        <end position="285"/>
    </location>
</feature>
<keyword evidence="2" id="KW-0238">DNA-binding</keyword>
<sequence>MSKDNIEMHLLSGKGCDIMISPMSASYVPSEDEPNTSEAHRHDYYSLFLLEKGLIKMFVDNECVMMSGPSVLLVSPEQVHHPSESSVIKGWVMAFDGKIIDREVISSLEHSNSEICVLELNNNDLSFLNNLLSNLHSCVSNRISAPFEKNLLHSMVSSLYLKLANIHWSKNLHCEKASKSRSVQITQNFKFLVRNDFREFKKPSMYAEKLSISVTYLNDTVKKITGFSATTIIQQEIVGEAQRMLLYTGKSVKEIAFDLGFEDWKYFTRLFSKVSGRSPTAFRNDRKIIRSEY</sequence>
<reference evidence="5" key="1">
    <citation type="submission" date="2022-10" db="EMBL/GenBank/DDBJ databases">
        <title>Chryseobacterium babae sp. nov. isolated from the gut of the beetle Oryctes rhinoceros, and Chryseobacterium kimseyorum sp. nov., isolated from a stick insect rearing cage.</title>
        <authorList>
            <person name="Shelomi M."/>
            <person name="Han C.-J."/>
            <person name="Chen W.-M."/>
            <person name="Chen H.-K."/>
            <person name="Liaw S.-J."/>
            <person name="Muhle E."/>
            <person name="Clermont D."/>
        </authorList>
    </citation>
    <scope>NUCLEOTIDE SEQUENCE</scope>
    <source>
        <strain evidence="5">09-1422</strain>
    </source>
</reference>
<dbReference type="EMBL" id="JAPDHW010000001">
    <property type="protein sequence ID" value="MCW3166991.1"/>
    <property type="molecule type" value="Genomic_DNA"/>
</dbReference>
<organism evidence="5 6">
    <name type="scientific">Chryseobacterium kimseyorum</name>
    <dbReference type="NCBI Taxonomy" id="2984028"/>
    <lineage>
        <taxon>Bacteria</taxon>
        <taxon>Pseudomonadati</taxon>
        <taxon>Bacteroidota</taxon>
        <taxon>Flavobacteriia</taxon>
        <taxon>Flavobacteriales</taxon>
        <taxon>Weeksellaceae</taxon>
        <taxon>Chryseobacterium group</taxon>
        <taxon>Chryseobacterium</taxon>
    </lineage>
</organism>
<dbReference type="PRINTS" id="PR00032">
    <property type="entry name" value="HTHARAC"/>
</dbReference>
<keyword evidence="1" id="KW-0805">Transcription regulation</keyword>
<evidence type="ECO:0000256" key="3">
    <source>
        <dbReference type="ARBA" id="ARBA00023163"/>
    </source>
</evidence>
<dbReference type="InterPro" id="IPR009057">
    <property type="entry name" value="Homeodomain-like_sf"/>
</dbReference>
<dbReference type="SUPFAM" id="SSF51215">
    <property type="entry name" value="Regulatory protein AraC"/>
    <property type="match status" value="1"/>
</dbReference>
<dbReference type="Proteomes" id="UP001163731">
    <property type="component" value="Unassembled WGS sequence"/>
</dbReference>
<evidence type="ECO:0000259" key="4">
    <source>
        <dbReference type="PROSITE" id="PS01124"/>
    </source>
</evidence>
<dbReference type="SMART" id="SM00342">
    <property type="entry name" value="HTH_ARAC"/>
    <property type="match status" value="1"/>
</dbReference>
<dbReference type="InterPro" id="IPR018060">
    <property type="entry name" value="HTH_AraC"/>
</dbReference>
<dbReference type="SUPFAM" id="SSF46689">
    <property type="entry name" value="Homeodomain-like"/>
    <property type="match status" value="1"/>
</dbReference>
<evidence type="ECO:0000256" key="1">
    <source>
        <dbReference type="ARBA" id="ARBA00023015"/>
    </source>
</evidence>
<dbReference type="PANTHER" id="PTHR43280:SF32">
    <property type="entry name" value="TRANSCRIPTIONAL REGULATORY PROTEIN"/>
    <property type="match status" value="1"/>
</dbReference>
<evidence type="ECO:0000313" key="6">
    <source>
        <dbReference type="Proteomes" id="UP001163731"/>
    </source>
</evidence>
<dbReference type="PROSITE" id="PS01124">
    <property type="entry name" value="HTH_ARAC_FAMILY_2"/>
    <property type="match status" value="1"/>
</dbReference>
<comment type="caution">
    <text evidence="5">The sequence shown here is derived from an EMBL/GenBank/DDBJ whole genome shotgun (WGS) entry which is preliminary data.</text>
</comment>
<keyword evidence="3" id="KW-0804">Transcription</keyword>
<dbReference type="InterPro" id="IPR037923">
    <property type="entry name" value="HTH-like"/>
</dbReference>